<gene>
    <name evidence="4" type="ORF">GA0070604_3016</name>
</gene>
<evidence type="ECO:0000256" key="2">
    <source>
        <dbReference type="SAM" id="Phobius"/>
    </source>
</evidence>
<sequence>MRQGWYPDPTGRFPLRWFDGTQWTPQALDGWQRPVVDPLPAAPDPPAAAASPSSGVSTGPDEAERVPLPPAPVTASGDAVPTRRDPAPARPSTSMVEEGGRRATTDVAWRLLVVGGAAGLMAFGFFVLPWIEVGDGRLPVHYRDAAGWFSVHRYDLGGWASAYHHGLAFLQAAFAVAATATAVGVRRRGWTPRWCNLLAALLFGAAFAAFAASPVADTAEVKAGTGPMAVVWSYLLLIVACPVTSRRKSRPSR</sequence>
<name>A0A1C6UKY5_9ACTN</name>
<dbReference type="Pfam" id="PF10708">
    <property type="entry name" value="DUF2510"/>
    <property type="match status" value="1"/>
</dbReference>
<feature type="transmembrane region" description="Helical" evidence="2">
    <location>
        <begin position="228"/>
        <end position="245"/>
    </location>
</feature>
<evidence type="ECO:0000313" key="4">
    <source>
        <dbReference type="EMBL" id="SCL54533.1"/>
    </source>
</evidence>
<dbReference type="STRING" id="227316.GA0070604_3016"/>
<keyword evidence="5" id="KW-1185">Reference proteome</keyword>
<keyword evidence="2" id="KW-1133">Transmembrane helix</keyword>
<keyword evidence="2" id="KW-0472">Membrane</keyword>
<evidence type="ECO:0000259" key="3">
    <source>
        <dbReference type="Pfam" id="PF10708"/>
    </source>
</evidence>
<organism evidence="4 5">
    <name type="scientific">Micromonospora eburnea</name>
    <dbReference type="NCBI Taxonomy" id="227316"/>
    <lineage>
        <taxon>Bacteria</taxon>
        <taxon>Bacillati</taxon>
        <taxon>Actinomycetota</taxon>
        <taxon>Actinomycetes</taxon>
        <taxon>Micromonosporales</taxon>
        <taxon>Micromonosporaceae</taxon>
        <taxon>Micromonospora</taxon>
    </lineage>
</organism>
<feature type="transmembrane region" description="Helical" evidence="2">
    <location>
        <begin position="162"/>
        <end position="185"/>
    </location>
</feature>
<accession>A0A1C6UKY5</accession>
<feature type="transmembrane region" description="Helical" evidence="2">
    <location>
        <begin position="111"/>
        <end position="131"/>
    </location>
</feature>
<feature type="region of interest" description="Disordered" evidence="1">
    <location>
        <begin position="28"/>
        <end position="100"/>
    </location>
</feature>
<feature type="domain" description="DUF2510" evidence="3">
    <location>
        <begin position="4"/>
        <end position="27"/>
    </location>
</feature>
<reference evidence="5" key="1">
    <citation type="submission" date="2016-06" db="EMBL/GenBank/DDBJ databases">
        <authorList>
            <person name="Varghese N."/>
            <person name="Submissions Spin"/>
        </authorList>
    </citation>
    <scope>NUCLEOTIDE SEQUENCE [LARGE SCALE GENOMIC DNA]</scope>
    <source>
        <strain evidence="5">DSM 44814</strain>
    </source>
</reference>
<evidence type="ECO:0000313" key="5">
    <source>
        <dbReference type="Proteomes" id="UP000199696"/>
    </source>
</evidence>
<evidence type="ECO:0000256" key="1">
    <source>
        <dbReference type="SAM" id="MobiDB-lite"/>
    </source>
</evidence>
<keyword evidence="2" id="KW-0812">Transmembrane</keyword>
<dbReference type="Proteomes" id="UP000199696">
    <property type="component" value="Unassembled WGS sequence"/>
</dbReference>
<protein>
    <recommendedName>
        <fullName evidence="3">DUF2510 domain-containing protein</fullName>
    </recommendedName>
</protein>
<proteinExistence type="predicted"/>
<dbReference type="AlphaFoldDB" id="A0A1C6UKY5"/>
<dbReference type="EMBL" id="FMHY01000002">
    <property type="protein sequence ID" value="SCL54533.1"/>
    <property type="molecule type" value="Genomic_DNA"/>
</dbReference>
<feature type="transmembrane region" description="Helical" evidence="2">
    <location>
        <begin position="197"/>
        <end position="216"/>
    </location>
</feature>
<dbReference type="InterPro" id="IPR018929">
    <property type="entry name" value="DUF2510"/>
</dbReference>